<evidence type="ECO:0000313" key="1">
    <source>
        <dbReference type="EMBL" id="HIR50268.1"/>
    </source>
</evidence>
<gene>
    <name evidence="1" type="ORF">IAA53_03115</name>
</gene>
<dbReference type="Proteomes" id="UP000824239">
    <property type="component" value="Unassembled WGS sequence"/>
</dbReference>
<sequence length="57" mass="6573">MAQFKIGIWLDEMGISVEDLWALEPTAPNEVRVVNAIGQRMVVRWEDDHARIIPQAR</sequence>
<protein>
    <submittedName>
        <fullName evidence="1">Uncharacterized protein</fullName>
    </submittedName>
</protein>
<comment type="caution">
    <text evidence="1">The sequence shown here is derived from an EMBL/GenBank/DDBJ whole genome shotgun (WGS) entry which is preliminary data.</text>
</comment>
<proteinExistence type="predicted"/>
<accession>A0A9D1DGL3</accession>
<reference evidence="1" key="1">
    <citation type="submission" date="2020-10" db="EMBL/GenBank/DDBJ databases">
        <authorList>
            <person name="Gilroy R."/>
        </authorList>
    </citation>
    <scope>NUCLEOTIDE SEQUENCE</scope>
    <source>
        <strain evidence="1">ChiBcec15-4380</strain>
    </source>
</reference>
<organism evidence="1 2">
    <name type="scientific">Candidatus Avoscillospira avicola</name>
    <dbReference type="NCBI Taxonomy" id="2840706"/>
    <lineage>
        <taxon>Bacteria</taxon>
        <taxon>Bacillati</taxon>
        <taxon>Bacillota</taxon>
        <taxon>Clostridia</taxon>
        <taxon>Eubacteriales</taxon>
        <taxon>Oscillospiraceae</taxon>
        <taxon>Oscillospiraceae incertae sedis</taxon>
        <taxon>Candidatus Avoscillospira</taxon>
    </lineage>
</organism>
<dbReference type="AlphaFoldDB" id="A0A9D1DGL3"/>
<evidence type="ECO:0000313" key="2">
    <source>
        <dbReference type="Proteomes" id="UP000824239"/>
    </source>
</evidence>
<dbReference type="EMBL" id="DVHE01000022">
    <property type="protein sequence ID" value="HIR50268.1"/>
    <property type="molecule type" value="Genomic_DNA"/>
</dbReference>
<reference evidence="1" key="2">
    <citation type="journal article" date="2021" name="PeerJ">
        <title>Extensive microbial diversity within the chicken gut microbiome revealed by metagenomics and culture.</title>
        <authorList>
            <person name="Gilroy R."/>
            <person name="Ravi A."/>
            <person name="Getino M."/>
            <person name="Pursley I."/>
            <person name="Horton D.L."/>
            <person name="Alikhan N.F."/>
            <person name="Baker D."/>
            <person name="Gharbi K."/>
            <person name="Hall N."/>
            <person name="Watson M."/>
            <person name="Adriaenssens E.M."/>
            <person name="Foster-Nyarko E."/>
            <person name="Jarju S."/>
            <person name="Secka A."/>
            <person name="Antonio M."/>
            <person name="Oren A."/>
            <person name="Chaudhuri R.R."/>
            <person name="La Ragione R."/>
            <person name="Hildebrand F."/>
            <person name="Pallen M.J."/>
        </authorList>
    </citation>
    <scope>NUCLEOTIDE SEQUENCE</scope>
    <source>
        <strain evidence="1">ChiBcec15-4380</strain>
    </source>
</reference>
<name>A0A9D1DGL3_9FIRM</name>